<feature type="compositionally biased region" description="Basic and acidic residues" evidence="1">
    <location>
        <begin position="46"/>
        <end position="55"/>
    </location>
</feature>
<feature type="compositionally biased region" description="Low complexity" evidence="1">
    <location>
        <begin position="84"/>
        <end position="96"/>
    </location>
</feature>
<name>A0AAD6DWP2_9EURO</name>
<dbReference type="EMBL" id="JAQJAC010000002">
    <property type="protein sequence ID" value="KAJ5596281.1"/>
    <property type="molecule type" value="Genomic_DNA"/>
</dbReference>
<gene>
    <name evidence="2" type="ORF">N7450_002739</name>
</gene>
<reference evidence="2 3" key="1">
    <citation type="journal article" date="2023" name="IMA Fungus">
        <title>Comparative genomic study of the Penicillium genus elucidates a diverse pangenome and 15 lateral gene transfer events.</title>
        <authorList>
            <person name="Petersen C."/>
            <person name="Sorensen T."/>
            <person name="Nielsen M.R."/>
            <person name="Sondergaard T.E."/>
            <person name="Sorensen J.L."/>
            <person name="Fitzpatrick D.A."/>
            <person name="Frisvad J.C."/>
            <person name="Nielsen K.L."/>
        </authorList>
    </citation>
    <scope>NUCLEOTIDE SEQUENCE [LARGE SCALE GENOMIC DNA]</scope>
    <source>
        <strain evidence="2 3">IBT 29057</strain>
    </source>
</reference>
<dbReference type="AlphaFoldDB" id="A0AAD6DWP2"/>
<accession>A0AAD6DWP2</accession>
<feature type="compositionally biased region" description="Low complexity" evidence="1">
    <location>
        <begin position="65"/>
        <end position="74"/>
    </location>
</feature>
<dbReference type="Proteomes" id="UP001216150">
    <property type="component" value="Unassembled WGS sequence"/>
</dbReference>
<evidence type="ECO:0000256" key="1">
    <source>
        <dbReference type="SAM" id="MobiDB-lite"/>
    </source>
</evidence>
<protein>
    <submittedName>
        <fullName evidence="2">Uncharacterized protein</fullName>
    </submittedName>
</protein>
<feature type="compositionally biased region" description="Basic residues" evidence="1">
    <location>
        <begin position="1"/>
        <end position="13"/>
    </location>
</feature>
<evidence type="ECO:0000313" key="2">
    <source>
        <dbReference type="EMBL" id="KAJ5596281.1"/>
    </source>
</evidence>
<keyword evidence="3" id="KW-1185">Reference proteome</keyword>
<comment type="caution">
    <text evidence="2">The sequence shown here is derived from an EMBL/GenBank/DDBJ whole genome shotgun (WGS) entry which is preliminary data.</text>
</comment>
<feature type="region of interest" description="Disordered" evidence="1">
    <location>
        <begin position="1"/>
        <end position="107"/>
    </location>
</feature>
<evidence type="ECO:0000313" key="3">
    <source>
        <dbReference type="Proteomes" id="UP001216150"/>
    </source>
</evidence>
<feature type="compositionally biased region" description="Low complexity" evidence="1">
    <location>
        <begin position="18"/>
        <end position="31"/>
    </location>
</feature>
<sequence length="525" mass="60516">MAGRRGNRTRHQTRNYWSDDASSDEAATATSPYIESSHYPGTTTRHYTDNIRELDPTGADYLDESMSSSSASASTNSPKRQRLSEGSSKSRSTNSSNPTDDWLPSDQIPRININYDELDLHRSYVGQVRPVTTPKPRIKKRGWKRKEWKHTGRYPITDHQNVPKGWTHVEHDLGPNDLDAQIKRCRVRIAERILPEIFERRLKDFLEQKEIEDNIFKGWPAGLSREVCHRLTELSELERYLSTNEDKYQELSNVRALISAYKGGDLEWHEGLVTYWSHGKKLCEPRPLDWDEFEVINRKHKGHVGFWVEGAWHPREHELAHLEIPPGRVGGPRLHEYNIALRISGYDWWEELVFMHDTGASNMCITDRDIATISGPCRVPTYPEPPVLGMARVRTPTGPSHFHPYILVEATIIEPSTGRRMTNWNRIQTRVKPYRDGATDRFFNMRLDGPLIPSTTYWVRVPDNTNRIHAGTNKSWLRRLPRGTADCRQNWTCPDATIRNLKGSHRFVTLPSSIRTAWATISPAC</sequence>
<proteinExistence type="predicted"/>
<organism evidence="2 3">
    <name type="scientific">Penicillium hetheringtonii</name>
    <dbReference type="NCBI Taxonomy" id="911720"/>
    <lineage>
        <taxon>Eukaryota</taxon>
        <taxon>Fungi</taxon>
        <taxon>Dikarya</taxon>
        <taxon>Ascomycota</taxon>
        <taxon>Pezizomycotina</taxon>
        <taxon>Eurotiomycetes</taxon>
        <taxon>Eurotiomycetidae</taxon>
        <taxon>Eurotiales</taxon>
        <taxon>Aspergillaceae</taxon>
        <taxon>Penicillium</taxon>
    </lineage>
</organism>